<dbReference type="OrthoDB" id="2915840at2759"/>
<reference evidence="5 6" key="1">
    <citation type="submission" date="2019-04" db="EMBL/GenBank/DDBJ databases">
        <title>Friends and foes A comparative genomics studyof 23 Aspergillus species from section Flavi.</title>
        <authorList>
            <consortium name="DOE Joint Genome Institute"/>
            <person name="Kjaerbolling I."/>
            <person name="Vesth T."/>
            <person name="Frisvad J.C."/>
            <person name="Nybo J.L."/>
            <person name="Theobald S."/>
            <person name="Kildgaard S."/>
            <person name="Isbrandt T."/>
            <person name="Kuo A."/>
            <person name="Sato A."/>
            <person name="Lyhne E.K."/>
            <person name="Kogle M.E."/>
            <person name="Wiebenga A."/>
            <person name="Kun R.S."/>
            <person name="Lubbers R.J."/>
            <person name="Makela M.R."/>
            <person name="Barry K."/>
            <person name="Chovatia M."/>
            <person name="Clum A."/>
            <person name="Daum C."/>
            <person name="Haridas S."/>
            <person name="He G."/>
            <person name="LaButti K."/>
            <person name="Lipzen A."/>
            <person name="Mondo S."/>
            <person name="Riley R."/>
            <person name="Salamov A."/>
            <person name="Simmons B.A."/>
            <person name="Magnuson J.K."/>
            <person name="Henrissat B."/>
            <person name="Mortensen U.H."/>
            <person name="Larsen T.O."/>
            <person name="Devries R.P."/>
            <person name="Grigoriev I.V."/>
            <person name="Machida M."/>
            <person name="Baker S.E."/>
            <person name="Andersen M.R."/>
        </authorList>
    </citation>
    <scope>NUCLEOTIDE SEQUENCE [LARGE SCALE GENOMIC DNA]</scope>
    <source>
        <strain evidence="5 6">CBS 763.97</strain>
    </source>
</reference>
<keyword evidence="3" id="KW-0274">FAD</keyword>
<name>A0A5N7A7M0_9EURO</name>
<keyword evidence="6" id="KW-1185">Reference proteome</keyword>
<gene>
    <name evidence="5" type="ORF">BDV27DRAFT_113253</name>
</gene>
<dbReference type="GO" id="GO:0004499">
    <property type="term" value="F:N,N-dimethylaniline monooxygenase activity"/>
    <property type="evidence" value="ECO:0007669"/>
    <property type="project" value="InterPro"/>
</dbReference>
<dbReference type="InterPro" id="IPR036188">
    <property type="entry name" value="FAD/NAD-bd_sf"/>
</dbReference>
<evidence type="ECO:0000256" key="3">
    <source>
        <dbReference type="ARBA" id="ARBA00022827"/>
    </source>
</evidence>
<dbReference type="GO" id="GO:0050660">
    <property type="term" value="F:flavin adenine dinucleotide binding"/>
    <property type="evidence" value="ECO:0007669"/>
    <property type="project" value="InterPro"/>
</dbReference>
<comment type="similarity">
    <text evidence="1">Belongs to the FMO family.</text>
</comment>
<dbReference type="EMBL" id="ML737649">
    <property type="protein sequence ID" value="KAE8364540.1"/>
    <property type="molecule type" value="Genomic_DNA"/>
</dbReference>
<sequence>METVDVTVIGAGWSGLAALKTYHQVDPSASIVLFESAASVGGVWAKHRLYAGLKSNNMLGTYEFSDFPMDASFGVQPGQHIPGSVIQTYMERFVEHFQLTPFIRLNTRVRIAEQNSDGTWTLTIDDTDGEKTVVSKKLIVCTGITSQPYLPTITGQDTFDAPLFHCRDLPQHQDAVLQPNKRITVFGGTKSAWDAVYAAATAGAHVDWIIRDNGHGPVWMAPAYVTPLKKWLEKLVTTRLLTWFSPCIWGDADGCSPIRNFLHGTWLGRKIVDTFWSILANDVITLNKFDAHPETKKLKPWISPFWIASGLSILNYPTNFFDLVTEGKVQIHIDHITHLTPKTVHLASSSTPIPSDTLICATGWQATPPIDFRPSHLPQTLGFPWAEDPIPQSVIQQADAEILSRFPRLATPPPKPANYAPLAPDAPAAAKHPFRLSRFMIPPSLANTNSRSIAFMGLAMTINTTMLAQAQALWIAAYFTNNLTLVPREQCPPHLRKVLEQDNASVDADLVWETALHSQFGIHRYRGGFGKRNPDFVFDAVPYVDLLLRDLGLDYTRKGGLKWLEPYGVEDYRGLVEEWIGSRDAVSNSGDNDLGKKDN</sequence>
<dbReference type="SUPFAM" id="SSF51905">
    <property type="entry name" value="FAD/NAD(P)-binding domain"/>
    <property type="match status" value="2"/>
</dbReference>
<organism evidence="5 6">
    <name type="scientific">Aspergillus caelatus</name>
    <dbReference type="NCBI Taxonomy" id="61420"/>
    <lineage>
        <taxon>Eukaryota</taxon>
        <taxon>Fungi</taxon>
        <taxon>Dikarya</taxon>
        <taxon>Ascomycota</taxon>
        <taxon>Pezizomycotina</taxon>
        <taxon>Eurotiomycetes</taxon>
        <taxon>Eurotiomycetidae</taxon>
        <taxon>Eurotiales</taxon>
        <taxon>Aspergillaceae</taxon>
        <taxon>Aspergillus</taxon>
        <taxon>Aspergillus subgen. Circumdati</taxon>
    </lineage>
</organism>
<protein>
    <recommendedName>
        <fullName evidence="7">FAD/NAD(P)-binding domain-containing protein</fullName>
    </recommendedName>
</protein>
<keyword evidence="2" id="KW-0285">Flavoprotein</keyword>
<dbReference type="RefSeq" id="XP_031927621.1">
    <property type="nucleotide sequence ID" value="XM_032064585.1"/>
</dbReference>
<dbReference type="Gene3D" id="3.50.50.60">
    <property type="entry name" value="FAD/NAD(P)-binding domain"/>
    <property type="match status" value="1"/>
</dbReference>
<evidence type="ECO:0000256" key="1">
    <source>
        <dbReference type="ARBA" id="ARBA00009183"/>
    </source>
</evidence>
<dbReference type="InterPro" id="IPR020946">
    <property type="entry name" value="Flavin_mOase-like"/>
</dbReference>
<evidence type="ECO:0000313" key="6">
    <source>
        <dbReference type="Proteomes" id="UP000326268"/>
    </source>
</evidence>
<keyword evidence="4" id="KW-0560">Oxidoreductase</keyword>
<evidence type="ECO:0000256" key="2">
    <source>
        <dbReference type="ARBA" id="ARBA00022630"/>
    </source>
</evidence>
<evidence type="ECO:0008006" key="7">
    <source>
        <dbReference type="Google" id="ProtNLM"/>
    </source>
</evidence>
<dbReference type="FunFam" id="3.50.50.60:FF:000258">
    <property type="entry name" value="Flavin-binding monooxygenase-like protein (AFU_orthologue AFUA_6G01900)"/>
    <property type="match status" value="1"/>
</dbReference>
<accession>A0A5N7A7M0</accession>
<proteinExistence type="inferred from homology"/>
<dbReference type="PANTHER" id="PTHR23023">
    <property type="entry name" value="DIMETHYLANILINE MONOOXYGENASE"/>
    <property type="match status" value="1"/>
</dbReference>
<evidence type="ECO:0000313" key="5">
    <source>
        <dbReference type="EMBL" id="KAE8364540.1"/>
    </source>
</evidence>
<dbReference type="InterPro" id="IPR050346">
    <property type="entry name" value="FMO-like"/>
</dbReference>
<evidence type="ECO:0000256" key="4">
    <source>
        <dbReference type="ARBA" id="ARBA00023002"/>
    </source>
</evidence>
<dbReference type="AlphaFoldDB" id="A0A5N7A7M0"/>
<dbReference type="GeneID" id="43649031"/>
<dbReference type="Proteomes" id="UP000326268">
    <property type="component" value="Unassembled WGS sequence"/>
</dbReference>
<dbReference type="GO" id="GO:0050661">
    <property type="term" value="F:NADP binding"/>
    <property type="evidence" value="ECO:0007669"/>
    <property type="project" value="InterPro"/>
</dbReference>
<dbReference type="Pfam" id="PF00743">
    <property type="entry name" value="FMO-like"/>
    <property type="match status" value="1"/>
</dbReference>